<organism evidence="2 3">
    <name type="scientific">Takifugu flavidus</name>
    <name type="common">sansaifugu</name>
    <dbReference type="NCBI Taxonomy" id="433684"/>
    <lineage>
        <taxon>Eukaryota</taxon>
        <taxon>Metazoa</taxon>
        <taxon>Chordata</taxon>
        <taxon>Craniata</taxon>
        <taxon>Vertebrata</taxon>
        <taxon>Euteleostomi</taxon>
        <taxon>Actinopterygii</taxon>
        <taxon>Neopterygii</taxon>
        <taxon>Teleostei</taxon>
        <taxon>Neoteleostei</taxon>
        <taxon>Acanthomorphata</taxon>
        <taxon>Eupercaria</taxon>
        <taxon>Tetraodontiformes</taxon>
        <taxon>Tetradontoidea</taxon>
        <taxon>Tetraodontidae</taxon>
        <taxon>Takifugu</taxon>
    </lineage>
</organism>
<protein>
    <submittedName>
        <fullName evidence="2">Uncharacterized protein</fullName>
    </submittedName>
</protein>
<dbReference type="PANTHER" id="PTHR47130">
    <property type="entry name" value="SI:DKEY-19B23.11-RELATED"/>
    <property type="match status" value="1"/>
</dbReference>
<accession>A0A5C6N7F1</accession>
<evidence type="ECO:0000313" key="2">
    <source>
        <dbReference type="EMBL" id="TWW63073.1"/>
    </source>
</evidence>
<evidence type="ECO:0000256" key="1">
    <source>
        <dbReference type="SAM" id="SignalP"/>
    </source>
</evidence>
<feature type="signal peptide" evidence="1">
    <location>
        <begin position="1"/>
        <end position="21"/>
    </location>
</feature>
<feature type="chain" id="PRO_5022774769" evidence="1">
    <location>
        <begin position="22"/>
        <end position="249"/>
    </location>
</feature>
<dbReference type="EMBL" id="RHFK02000016">
    <property type="protein sequence ID" value="TWW63073.1"/>
    <property type="molecule type" value="Genomic_DNA"/>
</dbReference>
<sequence>MVVVFSIGLTLLLSLWTSTTSHQIPEGVLQMECRDRYFMIAVNLSFTGEDPQFEVVDEMGAYPITESYGAQHGYTVRILLSQGLVELRASFFSHHTSSQDDLLFTFSFNLIVSRDGENVKFPLYKTCSPTLTWAPREVTCEANYMEVYTYATSEWQVALKRPGQLMIPINISEASRRGYEFHLTEGRLAFRTPYGQPDSFVAPVNGVPVEVVHAILFSRQGWIIIKVDLLAACSMRKYQNGRFNGQLFQ</sequence>
<dbReference type="Proteomes" id="UP000324091">
    <property type="component" value="Chromosome 3"/>
</dbReference>
<comment type="caution">
    <text evidence="2">The sequence shown here is derived from an EMBL/GenBank/DDBJ whole genome shotgun (WGS) entry which is preliminary data.</text>
</comment>
<reference evidence="2 3" key="1">
    <citation type="submission" date="2019-04" db="EMBL/GenBank/DDBJ databases">
        <title>Chromosome genome assembly for Takifugu flavidus.</title>
        <authorList>
            <person name="Xiao S."/>
        </authorList>
    </citation>
    <scope>NUCLEOTIDE SEQUENCE [LARGE SCALE GENOMIC DNA]</scope>
    <source>
        <strain evidence="2">HTHZ2018</strain>
        <tissue evidence="2">Muscle</tissue>
    </source>
</reference>
<proteinExistence type="predicted"/>
<keyword evidence="3" id="KW-1185">Reference proteome</keyword>
<gene>
    <name evidence="2" type="ORF">D4764_03G0000810</name>
</gene>
<evidence type="ECO:0000313" key="3">
    <source>
        <dbReference type="Proteomes" id="UP000324091"/>
    </source>
</evidence>
<keyword evidence="1" id="KW-0732">Signal</keyword>
<name>A0A5C6N7F1_9TELE</name>
<dbReference type="PANTHER" id="PTHR47130:SF6">
    <property type="entry name" value="EGG ENVELOPE GLYCOPROTEIN-LIKE PRECURSOR"/>
    <property type="match status" value="1"/>
</dbReference>
<dbReference type="AlphaFoldDB" id="A0A5C6N7F1"/>